<sequence length="62" mass="6565">MNASSAPGTAINNPDSTPQTAPKRNRKVMAGDARCAPGTVVSADRARPMVRTECVRGVDRVR</sequence>
<evidence type="ECO:0000313" key="3">
    <source>
        <dbReference type="Proteomes" id="UP001500416"/>
    </source>
</evidence>
<gene>
    <name evidence="2" type="ORF">GCM10010492_01860</name>
</gene>
<dbReference type="Proteomes" id="UP001500416">
    <property type="component" value="Unassembled WGS sequence"/>
</dbReference>
<evidence type="ECO:0000313" key="2">
    <source>
        <dbReference type="EMBL" id="GAA0207892.1"/>
    </source>
</evidence>
<accession>A0ABN0SZX8</accession>
<comment type="caution">
    <text evidence="2">The sequence shown here is derived from an EMBL/GenBank/DDBJ whole genome shotgun (WGS) entry which is preliminary data.</text>
</comment>
<organism evidence="2 3">
    <name type="scientific">Saccharothrix mutabilis subsp. mutabilis</name>
    <dbReference type="NCBI Taxonomy" id="66855"/>
    <lineage>
        <taxon>Bacteria</taxon>
        <taxon>Bacillati</taxon>
        <taxon>Actinomycetota</taxon>
        <taxon>Actinomycetes</taxon>
        <taxon>Pseudonocardiales</taxon>
        <taxon>Pseudonocardiaceae</taxon>
        <taxon>Saccharothrix</taxon>
    </lineage>
</organism>
<reference evidence="2 3" key="1">
    <citation type="journal article" date="2019" name="Int. J. Syst. Evol. Microbiol.">
        <title>The Global Catalogue of Microorganisms (GCM) 10K type strain sequencing project: providing services to taxonomists for standard genome sequencing and annotation.</title>
        <authorList>
            <consortium name="The Broad Institute Genomics Platform"/>
            <consortium name="The Broad Institute Genome Sequencing Center for Infectious Disease"/>
            <person name="Wu L."/>
            <person name="Ma J."/>
        </authorList>
    </citation>
    <scope>NUCLEOTIDE SEQUENCE [LARGE SCALE GENOMIC DNA]</scope>
    <source>
        <strain evidence="2 3">JCM 3380</strain>
    </source>
</reference>
<keyword evidence="3" id="KW-1185">Reference proteome</keyword>
<proteinExistence type="predicted"/>
<name>A0ABN0SZX8_9PSEU</name>
<feature type="region of interest" description="Disordered" evidence="1">
    <location>
        <begin position="1"/>
        <end position="32"/>
    </location>
</feature>
<protein>
    <submittedName>
        <fullName evidence="2">Uncharacterized protein</fullName>
    </submittedName>
</protein>
<evidence type="ECO:0000256" key="1">
    <source>
        <dbReference type="SAM" id="MobiDB-lite"/>
    </source>
</evidence>
<dbReference type="EMBL" id="BAAABU010000001">
    <property type="protein sequence ID" value="GAA0207892.1"/>
    <property type="molecule type" value="Genomic_DNA"/>
</dbReference>
<feature type="compositionally biased region" description="Polar residues" evidence="1">
    <location>
        <begin position="1"/>
        <end position="22"/>
    </location>
</feature>